<dbReference type="GeneID" id="25325892"/>
<organism evidence="9 10">
    <name type="scientific">Exophiala xenobiotica</name>
    <dbReference type="NCBI Taxonomy" id="348802"/>
    <lineage>
        <taxon>Eukaryota</taxon>
        <taxon>Fungi</taxon>
        <taxon>Dikarya</taxon>
        <taxon>Ascomycota</taxon>
        <taxon>Pezizomycotina</taxon>
        <taxon>Eurotiomycetes</taxon>
        <taxon>Chaetothyriomycetidae</taxon>
        <taxon>Chaetothyriales</taxon>
        <taxon>Herpotrichiellaceae</taxon>
        <taxon>Exophiala</taxon>
    </lineage>
</organism>
<dbReference type="STRING" id="348802.A0A0D2C412"/>
<evidence type="ECO:0000313" key="10">
    <source>
        <dbReference type="Proteomes" id="UP000054342"/>
    </source>
</evidence>
<evidence type="ECO:0000256" key="2">
    <source>
        <dbReference type="ARBA" id="ARBA00022527"/>
    </source>
</evidence>
<dbReference type="Gene3D" id="3.30.200.20">
    <property type="entry name" value="Phosphorylase Kinase, domain 1"/>
    <property type="match status" value="1"/>
</dbReference>
<dbReference type="GO" id="GO:0005856">
    <property type="term" value="C:cytoskeleton"/>
    <property type="evidence" value="ECO:0007669"/>
    <property type="project" value="TreeGrafter"/>
</dbReference>
<evidence type="ECO:0000256" key="4">
    <source>
        <dbReference type="ARBA" id="ARBA00022741"/>
    </source>
</evidence>
<keyword evidence="2" id="KW-0723">Serine/threonine-protein kinase</keyword>
<dbReference type="Gene3D" id="1.10.510.10">
    <property type="entry name" value="Transferase(Phosphotransferase) domain 1"/>
    <property type="match status" value="1"/>
</dbReference>
<dbReference type="Proteomes" id="UP000054342">
    <property type="component" value="Unassembled WGS sequence"/>
</dbReference>
<keyword evidence="10" id="KW-1185">Reference proteome</keyword>
<reference evidence="9 10" key="1">
    <citation type="submission" date="2015-01" db="EMBL/GenBank/DDBJ databases">
        <title>The Genome Sequence of Exophiala xenobiotica CBS118157.</title>
        <authorList>
            <consortium name="The Broad Institute Genomics Platform"/>
            <person name="Cuomo C."/>
            <person name="de Hoog S."/>
            <person name="Gorbushina A."/>
            <person name="Stielow B."/>
            <person name="Teixiera M."/>
            <person name="Abouelleil A."/>
            <person name="Chapman S.B."/>
            <person name="Priest M."/>
            <person name="Young S.K."/>
            <person name="Wortman J."/>
            <person name="Nusbaum C."/>
            <person name="Birren B."/>
        </authorList>
    </citation>
    <scope>NUCLEOTIDE SEQUENCE [LARGE SCALE GENOMIC DNA]</scope>
    <source>
        <strain evidence="9 10">CBS 118157</strain>
    </source>
</reference>
<dbReference type="AlphaFoldDB" id="A0A0D2C412"/>
<keyword evidence="5" id="KW-0418">Kinase</keyword>
<feature type="domain" description="AGC-kinase C-terminal" evidence="8">
    <location>
        <begin position="111"/>
        <end position="165"/>
    </location>
</feature>
<gene>
    <name evidence="9" type="ORF">PV05_03984</name>
</gene>
<dbReference type="PROSITE" id="PS51285">
    <property type="entry name" value="AGC_KINASE_CTER"/>
    <property type="match status" value="1"/>
</dbReference>
<dbReference type="GO" id="GO:0004674">
    <property type="term" value="F:protein serine/threonine kinase activity"/>
    <property type="evidence" value="ECO:0007669"/>
    <property type="project" value="UniProtKB-KW"/>
</dbReference>
<evidence type="ECO:0000256" key="5">
    <source>
        <dbReference type="ARBA" id="ARBA00022777"/>
    </source>
</evidence>
<evidence type="ECO:0000256" key="6">
    <source>
        <dbReference type="ARBA" id="ARBA00022840"/>
    </source>
</evidence>
<proteinExistence type="predicted"/>
<dbReference type="PANTHER" id="PTHR22988">
    <property type="entry name" value="MYOTONIC DYSTROPHY S/T KINASE-RELATED"/>
    <property type="match status" value="1"/>
</dbReference>
<keyword evidence="3" id="KW-0808">Transferase</keyword>
<dbReference type="PANTHER" id="PTHR22988:SF75">
    <property type="entry name" value="MYOSIN-16-LIKE"/>
    <property type="match status" value="1"/>
</dbReference>
<accession>A0A0D2C412</accession>
<dbReference type="HOGENOM" id="CLU_874418_0_0_1"/>
<feature type="compositionally biased region" description="Basic and acidic residues" evidence="7">
    <location>
        <begin position="239"/>
        <end position="279"/>
    </location>
</feature>
<dbReference type="GO" id="GO:0005737">
    <property type="term" value="C:cytoplasm"/>
    <property type="evidence" value="ECO:0007669"/>
    <property type="project" value="TreeGrafter"/>
</dbReference>
<dbReference type="InterPro" id="IPR000961">
    <property type="entry name" value="AGC-kinase_C"/>
</dbReference>
<dbReference type="OrthoDB" id="3638488at2759"/>
<keyword evidence="6" id="KW-0067">ATP-binding</keyword>
<dbReference type="EMBL" id="KN847318">
    <property type="protein sequence ID" value="KIW59541.1"/>
    <property type="molecule type" value="Genomic_DNA"/>
</dbReference>
<name>A0A0D2C412_9EURO</name>
<dbReference type="RefSeq" id="XP_013320125.1">
    <property type="nucleotide sequence ID" value="XM_013464671.1"/>
</dbReference>
<dbReference type="InterPro" id="IPR050839">
    <property type="entry name" value="Rho-assoc_Ser/Thr_Kinase"/>
</dbReference>
<keyword evidence="4" id="KW-0547">Nucleotide-binding</keyword>
<evidence type="ECO:0000256" key="7">
    <source>
        <dbReference type="SAM" id="MobiDB-lite"/>
    </source>
</evidence>
<evidence type="ECO:0000256" key="3">
    <source>
        <dbReference type="ARBA" id="ARBA00022679"/>
    </source>
</evidence>
<evidence type="ECO:0000259" key="8">
    <source>
        <dbReference type="PROSITE" id="PS51285"/>
    </source>
</evidence>
<feature type="region of interest" description="Disordered" evidence="7">
    <location>
        <begin position="230"/>
        <end position="279"/>
    </location>
</feature>
<dbReference type="GO" id="GO:0005524">
    <property type="term" value="F:ATP binding"/>
    <property type="evidence" value="ECO:0007669"/>
    <property type="project" value="UniProtKB-KW"/>
</dbReference>
<evidence type="ECO:0000256" key="1">
    <source>
        <dbReference type="ARBA" id="ARBA00012513"/>
    </source>
</evidence>
<protein>
    <recommendedName>
        <fullName evidence="1">non-specific serine/threonine protein kinase</fullName>
        <ecNumber evidence="1">2.7.11.1</ecNumber>
    </recommendedName>
</protein>
<sequence length="365" mass="41123">MFECLYGFTPFACDDRQQTKLKILHHRKTLTFPEGAAPVEPSIEAIDLMMQLLVEKERRLCSRQYQVNDYERKIIGGRVVKVSADKKSPHYEGYFVHAGDAEDIKRHPFLKDIDWNTIHLRRAPYPPNVKDWEDTTYFDEEDPISDIDSASTFDEDDEDAAATPTVDGDVNLNVSPLLAQASSQISQHQHEDQNIVPSLAINMPRKGSATPVPGLSRADSMNDMRNPLLQPPDLPVSGVDERTSPAMDHAGHVDGPDEKAAAENIKPKGKDKDKKRPRDIILRDPSTGREALEIRKMSAFLGYDYRQPAMVKDIVEQVLAEDLEKTRLKDDWHASGLSDRDLAFEKRMFVEAGGHLSSTHKPAML</sequence>
<dbReference type="EC" id="2.7.11.1" evidence="1"/>
<evidence type="ECO:0000313" key="9">
    <source>
        <dbReference type="EMBL" id="KIW59541.1"/>
    </source>
</evidence>
<dbReference type="GO" id="GO:0031032">
    <property type="term" value="P:actomyosin structure organization"/>
    <property type="evidence" value="ECO:0007669"/>
    <property type="project" value="TreeGrafter"/>
</dbReference>